<gene>
    <name evidence="4" type="ORF">PBV87_17830</name>
</gene>
<dbReference type="PROSITE" id="PS50977">
    <property type="entry name" value="HTH_TETR_2"/>
    <property type="match status" value="1"/>
</dbReference>
<dbReference type="EMBL" id="JAQIFT010000061">
    <property type="protein sequence ID" value="MDA3733343.1"/>
    <property type="molecule type" value="Genomic_DNA"/>
</dbReference>
<evidence type="ECO:0000313" key="5">
    <source>
        <dbReference type="Proteomes" id="UP001169242"/>
    </source>
</evidence>
<dbReference type="InterPro" id="IPR050624">
    <property type="entry name" value="HTH-type_Tx_Regulator"/>
</dbReference>
<feature type="domain" description="HTH tetR-type" evidence="3">
    <location>
        <begin position="6"/>
        <end position="66"/>
    </location>
</feature>
<dbReference type="PANTHER" id="PTHR43479:SF11">
    <property type="entry name" value="ACREF_ENVCD OPERON REPRESSOR-RELATED"/>
    <property type="match status" value="1"/>
</dbReference>
<reference evidence="4" key="1">
    <citation type="journal article" date="2023" name="Int. J. Syst. Evol. Microbiol.">
        <title>&lt;i&gt;Holtiella tumoricola&lt;/i&gt; gen. nov. sp. nov., isolated from a human clinical sample.</title>
        <authorList>
            <person name="Allen-Vercoe E."/>
            <person name="Daigneault M.C."/>
            <person name="Vancuren S.J."/>
            <person name="Cochrane K."/>
            <person name="O'Neal L.L."/>
            <person name="Sankaranarayanan K."/>
            <person name="Lawson P.A."/>
        </authorList>
    </citation>
    <scope>NUCLEOTIDE SEQUENCE</scope>
    <source>
        <strain evidence="4">CC70A</strain>
    </source>
</reference>
<proteinExistence type="predicted"/>
<dbReference type="GO" id="GO:0003677">
    <property type="term" value="F:DNA binding"/>
    <property type="evidence" value="ECO:0007669"/>
    <property type="project" value="UniProtKB-UniRule"/>
</dbReference>
<dbReference type="Gene3D" id="1.10.357.10">
    <property type="entry name" value="Tetracycline Repressor, domain 2"/>
    <property type="match status" value="1"/>
</dbReference>
<dbReference type="PRINTS" id="PR00455">
    <property type="entry name" value="HTHTETR"/>
</dbReference>
<evidence type="ECO:0000259" key="3">
    <source>
        <dbReference type="PROSITE" id="PS50977"/>
    </source>
</evidence>
<sequence length="188" mass="22726">MSRTINNPRELILSTSSNIAHEEGLSAVNMRRVAKECDIALGTIYNYFPNKMDLIVAIIEDFWNNCFKEFHHAYDPNLDFFKQLEVLYFYMFNYLEQFRSSWLKELANLTDLNKQYGKERELAYMRHFLQVFEELLETHRLQFEPNIYESLGKHQIVDFILSNFLIMLKKRQRDYQYFDLILKKLLLP</sequence>
<dbReference type="InterPro" id="IPR009057">
    <property type="entry name" value="Homeodomain-like_sf"/>
</dbReference>
<name>A0AA42DQD1_9FIRM</name>
<evidence type="ECO:0000256" key="2">
    <source>
        <dbReference type="PROSITE-ProRule" id="PRU00335"/>
    </source>
</evidence>
<organism evidence="4 5">
    <name type="scientific">Holtiella tumoricola</name>
    <dbReference type="NCBI Taxonomy" id="3018743"/>
    <lineage>
        <taxon>Bacteria</taxon>
        <taxon>Bacillati</taxon>
        <taxon>Bacillota</taxon>
        <taxon>Clostridia</taxon>
        <taxon>Lachnospirales</taxon>
        <taxon>Cellulosilyticaceae</taxon>
        <taxon>Holtiella</taxon>
    </lineage>
</organism>
<keyword evidence="1 2" id="KW-0238">DNA-binding</keyword>
<dbReference type="SUPFAM" id="SSF46689">
    <property type="entry name" value="Homeodomain-like"/>
    <property type="match status" value="1"/>
</dbReference>
<comment type="caution">
    <text evidence="4">The sequence shown here is derived from an EMBL/GenBank/DDBJ whole genome shotgun (WGS) entry which is preliminary data.</text>
</comment>
<keyword evidence="5" id="KW-1185">Reference proteome</keyword>
<dbReference type="PANTHER" id="PTHR43479">
    <property type="entry name" value="ACREF/ENVCD OPERON REPRESSOR-RELATED"/>
    <property type="match status" value="1"/>
</dbReference>
<dbReference type="Proteomes" id="UP001169242">
    <property type="component" value="Unassembled WGS sequence"/>
</dbReference>
<dbReference type="AlphaFoldDB" id="A0AA42DQD1"/>
<protein>
    <submittedName>
        <fullName evidence="4">TetR/AcrR family transcriptional regulator</fullName>
    </submittedName>
</protein>
<evidence type="ECO:0000256" key="1">
    <source>
        <dbReference type="ARBA" id="ARBA00023125"/>
    </source>
</evidence>
<dbReference type="RefSeq" id="WP_053982844.1">
    <property type="nucleotide sequence ID" value="NZ_JAQIFT010000061.1"/>
</dbReference>
<dbReference type="InterPro" id="IPR001647">
    <property type="entry name" value="HTH_TetR"/>
</dbReference>
<dbReference type="Pfam" id="PF00440">
    <property type="entry name" value="TetR_N"/>
    <property type="match status" value="1"/>
</dbReference>
<feature type="DNA-binding region" description="H-T-H motif" evidence="2">
    <location>
        <begin position="29"/>
        <end position="48"/>
    </location>
</feature>
<accession>A0AA42DQD1</accession>
<evidence type="ECO:0000313" key="4">
    <source>
        <dbReference type="EMBL" id="MDA3733343.1"/>
    </source>
</evidence>